<evidence type="ECO:0008006" key="7">
    <source>
        <dbReference type="Google" id="ProtNLM"/>
    </source>
</evidence>
<evidence type="ECO:0000313" key="6">
    <source>
        <dbReference type="EMBL" id="PVH37555.1"/>
    </source>
</evidence>
<protein>
    <recommendedName>
        <fullName evidence="7">Rapid alkalinization factor 1</fullName>
    </recommendedName>
</protein>
<evidence type="ECO:0000256" key="1">
    <source>
        <dbReference type="ARBA" id="ARBA00009178"/>
    </source>
</evidence>
<keyword evidence="4" id="KW-1015">Disulfide bond</keyword>
<dbReference type="GO" id="GO:0009506">
    <property type="term" value="C:plasmodesma"/>
    <property type="evidence" value="ECO:0007669"/>
    <property type="project" value="TreeGrafter"/>
</dbReference>
<gene>
    <name evidence="6" type="ORF">PAHAL_5G029600</name>
</gene>
<sequence>MSPWIGVAHDRSPATAHSLAVRPRCKSNPPTAPRERVRAMPLPRRAALAVAAAVLLLAVAVAAPRAAGQSTAAADPDGWAAAADRGAAGTVEECAGGGGGGTARRELWGSQYISYDAMSRGRVPCSYRGASYYNCRPGGPANPYSRGCSQITRCRG</sequence>
<dbReference type="PANTHER" id="PTHR33136:SF6">
    <property type="entry name" value="PROTEIN RALF-LIKE 34"/>
    <property type="match status" value="1"/>
</dbReference>
<feature type="region of interest" description="Disordered" evidence="5">
    <location>
        <begin position="1"/>
        <end position="35"/>
    </location>
</feature>
<dbReference type="InterPro" id="IPR008801">
    <property type="entry name" value="RALF"/>
</dbReference>
<dbReference type="Gramene" id="PVH37555">
    <property type="protein sequence ID" value="PVH37555"/>
    <property type="gene ID" value="PAHAL_5G029600"/>
</dbReference>
<evidence type="ECO:0000256" key="3">
    <source>
        <dbReference type="ARBA" id="ARBA00022729"/>
    </source>
</evidence>
<name>A0A2T8IIQ8_9POAL</name>
<dbReference type="EMBL" id="CM008050">
    <property type="protein sequence ID" value="PVH37555.1"/>
    <property type="molecule type" value="Genomic_DNA"/>
</dbReference>
<dbReference type="PANTHER" id="PTHR33136">
    <property type="entry name" value="RAPID ALKALINIZATION FACTOR-LIKE"/>
    <property type="match status" value="1"/>
</dbReference>
<keyword evidence="2" id="KW-0372">Hormone</keyword>
<organism evidence="6">
    <name type="scientific">Panicum hallii</name>
    <dbReference type="NCBI Taxonomy" id="206008"/>
    <lineage>
        <taxon>Eukaryota</taxon>
        <taxon>Viridiplantae</taxon>
        <taxon>Streptophyta</taxon>
        <taxon>Embryophyta</taxon>
        <taxon>Tracheophyta</taxon>
        <taxon>Spermatophyta</taxon>
        <taxon>Magnoliopsida</taxon>
        <taxon>Liliopsida</taxon>
        <taxon>Poales</taxon>
        <taxon>Poaceae</taxon>
        <taxon>PACMAD clade</taxon>
        <taxon>Panicoideae</taxon>
        <taxon>Panicodae</taxon>
        <taxon>Paniceae</taxon>
        <taxon>Panicinae</taxon>
        <taxon>Panicum</taxon>
        <taxon>Panicum sect. Panicum</taxon>
    </lineage>
</organism>
<evidence type="ECO:0000256" key="5">
    <source>
        <dbReference type="SAM" id="MobiDB-lite"/>
    </source>
</evidence>
<evidence type="ECO:0000256" key="2">
    <source>
        <dbReference type="ARBA" id="ARBA00022702"/>
    </source>
</evidence>
<proteinExistence type="inferred from homology"/>
<accession>A0A2T8IIQ8</accession>
<dbReference type="Pfam" id="PF05498">
    <property type="entry name" value="RALF"/>
    <property type="match status" value="1"/>
</dbReference>
<comment type="similarity">
    <text evidence="1">Belongs to the plant rapid alkalinization factor (RALF) family.</text>
</comment>
<dbReference type="GO" id="GO:0005179">
    <property type="term" value="F:hormone activity"/>
    <property type="evidence" value="ECO:0007669"/>
    <property type="project" value="UniProtKB-KW"/>
</dbReference>
<dbReference type="Proteomes" id="UP000243499">
    <property type="component" value="Chromosome 5"/>
</dbReference>
<keyword evidence="3" id="KW-0732">Signal</keyword>
<reference evidence="6" key="1">
    <citation type="submission" date="2018-04" db="EMBL/GenBank/DDBJ databases">
        <title>WGS assembly of Panicum hallii.</title>
        <authorList>
            <person name="Lovell J."/>
            <person name="Jenkins J."/>
            <person name="Lowry D."/>
            <person name="Mamidi S."/>
            <person name="Sreedasyam A."/>
            <person name="Weng X."/>
            <person name="Barry K."/>
            <person name="Bonette J."/>
            <person name="Campitelli B."/>
            <person name="Daum C."/>
            <person name="Gordon S."/>
            <person name="Gould B."/>
            <person name="Lipzen A."/>
            <person name="Macqueen A."/>
            <person name="Palacio-Mejia J."/>
            <person name="Plott C."/>
            <person name="Shakirov E."/>
            <person name="Shu S."/>
            <person name="Yoshinaga Y."/>
            <person name="Zane M."/>
            <person name="Rokhsar D."/>
            <person name="Grimwood J."/>
            <person name="Schmutz J."/>
            <person name="Juenger T."/>
        </authorList>
    </citation>
    <scope>NUCLEOTIDE SEQUENCE [LARGE SCALE GENOMIC DNA]</scope>
    <source>
        <strain evidence="6">FIL2</strain>
    </source>
</reference>
<dbReference type="AlphaFoldDB" id="A0A2T8IIQ8"/>
<evidence type="ECO:0000256" key="4">
    <source>
        <dbReference type="ARBA" id="ARBA00023157"/>
    </source>
</evidence>
<dbReference type="GO" id="GO:0019722">
    <property type="term" value="P:calcium-mediated signaling"/>
    <property type="evidence" value="ECO:0007669"/>
    <property type="project" value="TreeGrafter"/>
</dbReference>